<feature type="region of interest" description="Disordered" evidence="1">
    <location>
        <begin position="43"/>
        <end position="63"/>
    </location>
</feature>
<feature type="domain" description="DUF5899" evidence="3">
    <location>
        <begin position="196"/>
        <end position="309"/>
    </location>
</feature>
<dbReference type="InterPro" id="IPR045418">
    <property type="entry name" value="P2_DUF5899"/>
</dbReference>
<keyword evidence="2" id="KW-0812">Transmembrane</keyword>
<feature type="compositionally biased region" description="Low complexity" evidence="1">
    <location>
        <begin position="54"/>
        <end position="63"/>
    </location>
</feature>
<evidence type="ECO:0000313" key="5">
    <source>
        <dbReference type="Proteomes" id="UP000203826"/>
    </source>
</evidence>
<organism evidence="4 5">
    <name type="scientific">Chrysochromulina ericina virus CeV-01B</name>
    <dbReference type="NCBI Taxonomy" id="3070830"/>
    <lineage>
        <taxon>Viruses</taxon>
        <taxon>Varidnaviria</taxon>
        <taxon>Bamfordvirae</taxon>
        <taxon>Nucleocytoviricota</taxon>
        <taxon>Megaviricetes</taxon>
        <taxon>Imitervirales</taxon>
        <taxon>Mesomimiviridae</taxon>
        <taxon>Tethysvirus</taxon>
        <taxon>Tethysvirus raunefjordenense</taxon>
    </lineage>
</organism>
<evidence type="ECO:0000256" key="2">
    <source>
        <dbReference type="SAM" id="Phobius"/>
    </source>
</evidence>
<dbReference type="Proteomes" id="UP000203826">
    <property type="component" value="Segment"/>
</dbReference>
<evidence type="ECO:0000313" key="4">
    <source>
        <dbReference type="EMBL" id="ALH23023.1"/>
    </source>
</evidence>
<dbReference type="OrthoDB" id="11180at10239"/>
<dbReference type="KEGG" id="vg:26048984"/>
<feature type="transmembrane region" description="Helical" evidence="2">
    <location>
        <begin position="12"/>
        <end position="32"/>
    </location>
</feature>
<evidence type="ECO:0000259" key="3">
    <source>
        <dbReference type="Pfam" id="PF19251"/>
    </source>
</evidence>
<keyword evidence="2" id="KW-1133">Transmembrane helix</keyword>
<keyword evidence="2" id="KW-0472">Membrane</keyword>
<accession>A0A0N9Q994</accession>
<evidence type="ECO:0000256" key="1">
    <source>
        <dbReference type="SAM" id="MobiDB-lite"/>
    </source>
</evidence>
<gene>
    <name evidence="4" type="ORF">ceV_117</name>
</gene>
<protein>
    <recommendedName>
        <fullName evidence="3">DUF5899 domain-containing protein</fullName>
    </recommendedName>
</protein>
<sequence length="623" mass="69026">MLYVIIYKKYYSLYIMAEVALPILALGGLYIYSNSSDKDKKRDNFTNMGVTRHPNSNLSNLPNTNVINNNFPKQNQPIDRKNENYVRKYLNPNQTTDKFFNENVSKRLLDSNIANQEFKSINGECFTAKNFTHNNMVPFFGSKVTQPSANRTNYGILDTIAGTGSEIIRKVEVAPLFKPQDNIQLAHGAPLQTDFMQSRQMPATRIANVLPWEQQKVAPGLGLGFTTEGSGGFNAGMSDRQSWLPPTVDDLRSKTNPRVTYNLAGHEGAAVSEVKNMGSIGQMERHGQDTTFALGADRWFTTTGSSTGQMSHPKQMMPETNNCSTEYYGSGSNATHQGVYTKPHTEEPHRIEQTKCTNMNPVTAMGKGNGNDNDYGRTGFTVLKNNRTESCKSDNNGAFGAVNSIVKGMFAPVMDVLRPSRKEDVIYNANQLGNVQCAVPNLPLTNPNDQLKTTNKEMTADKIGLNYLNVSHINGAGGGGYESTNTIAKSQQRNFGDSGTRGNIGNTMNAPMDINAWNEQHNNVNKTYESWPMAGGTQVFSGNINMNINKQDQDRVNNRLTSQDFINVQNVPQDPSKSIPSAETFGRINMPQQYNQNINTQRISGDLLQAFKSNPYTQSLQSF</sequence>
<proteinExistence type="predicted"/>
<keyword evidence="5" id="KW-1185">Reference proteome</keyword>
<dbReference type="Pfam" id="PF19251">
    <property type="entry name" value="DUF5899"/>
    <property type="match status" value="1"/>
</dbReference>
<reference evidence="4 5" key="1">
    <citation type="journal article" date="2015" name="Genome Announc.">
        <title>The 474-Kilobase-Pair Complete Genome Sequence of CeV-01B, a Virus Infecting Haptolina (Chrysochromulina) ericina (Prymnesiophyceae).</title>
        <authorList>
            <person name="Gallot-Lavallee L."/>
            <person name="Pagarete A."/>
            <person name="Legendre M."/>
            <person name="Santini S."/>
            <person name="Sandaa R.A."/>
            <person name="Himmelbauer H."/>
            <person name="Ogata H."/>
            <person name="Bratbak G."/>
            <person name="Claverie J.M."/>
        </authorList>
    </citation>
    <scope>NUCLEOTIDE SEQUENCE [LARGE SCALE GENOMIC DNA]</scope>
    <source>
        <strain evidence="4">CeV-01B</strain>
    </source>
</reference>
<name>A0A0N9Q994_9VIRU</name>
<dbReference type="EMBL" id="KT820662">
    <property type="protein sequence ID" value="ALH23023.1"/>
    <property type="molecule type" value="Genomic_DNA"/>
</dbReference>